<keyword evidence="3 6" id="KW-0694">RNA-binding</keyword>
<keyword evidence="4 6" id="KW-0689">Ribosomal protein</keyword>
<organism evidence="9 10">
    <name type="scientific">Candidatus Kaiserbacteria bacterium CG10_big_fil_rev_8_21_14_0_10_45_20</name>
    <dbReference type="NCBI Taxonomy" id="1974607"/>
    <lineage>
        <taxon>Bacteria</taxon>
        <taxon>Candidatus Kaiseribacteriota</taxon>
    </lineage>
</organism>
<evidence type="ECO:0000313" key="9">
    <source>
        <dbReference type="EMBL" id="PIR85150.1"/>
    </source>
</evidence>
<evidence type="ECO:0000259" key="8">
    <source>
        <dbReference type="Pfam" id="PF00177"/>
    </source>
</evidence>
<dbReference type="InterPro" id="IPR036823">
    <property type="entry name" value="Ribosomal_uS7_dom_sf"/>
</dbReference>
<dbReference type="GO" id="GO:0019843">
    <property type="term" value="F:rRNA binding"/>
    <property type="evidence" value="ECO:0007669"/>
    <property type="project" value="UniProtKB-UniRule"/>
</dbReference>
<dbReference type="AlphaFoldDB" id="A0A2H0UFL1"/>
<dbReference type="NCBIfam" id="TIGR01029">
    <property type="entry name" value="rpsG_bact"/>
    <property type="match status" value="1"/>
</dbReference>
<accession>A0A2H0UFL1</accession>
<sequence length="156" mass="17664">MRRPIKSKHDILPDEKYDSELLSRFINAIMLDGKKSTARTVVYDALDEIKNRDNTADPIAVFEMAIQNISPSVEVRSRRVGGANYQVPREVRAERRRSLSFRWIIAAARGAKGKAMSKKLADELVLASKNEGSAIKKKEDVHRMAESNRAFAHLAW</sequence>
<dbReference type="Pfam" id="PF00177">
    <property type="entry name" value="Ribosomal_S7"/>
    <property type="match status" value="1"/>
</dbReference>
<dbReference type="InterPro" id="IPR000235">
    <property type="entry name" value="Ribosomal_uS7"/>
</dbReference>
<name>A0A2H0UFL1_9BACT</name>
<keyword evidence="2 6" id="KW-0699">rRNA-binding</keyword>
<dbReference type="InterPro" id="IPR020606">
    <property type="entry name" value="Ribosomal_uS7_CS"/>
</dbReference>
<dbReference type="InterPro" id="IPR005717">
    <property type="entry name" value="Ribosomal_uS7_bac/org-type"/>
</dbReference>
<dbReference type="InterPro" id="IPR023798">
    <property type="entry name" value="Ribosomal_uS7_dom"/>
</dbReference>
<evidence type="ECO:0000256" key="7">
    <source>
        <dbReference type="RuleBase" id="RU003619"/>
    </source>
</evidence>
<comment type="similarity">
    <text evidence="1 6 7">Belongs to the universal ribosomal protein uS7 family.</text>
</comment>
<dbReference type="GO" id="GO:0006412">
    <property type="term" value="P:translation"/>
    <property type="evidence" value="ECO:0007669"/>
    <property type="project" value="UniProtKB-UniRule"/>
</dbReference>
<comment type="caution">
    <text evidence="9">The sequence shown here is derived from an EMBL/GenBank/DDBJ whole genome shotgun (WGS) entry which is preliminary data.</text>
</comment>
<keyword evidence="6" id="KW-0820">tRNA-binding</keyword>
<dbReference type="FunFam" id="1.10.455.10:FF:000001">
    <property type="entry name" value="30S ribosomal protein S7"/>
    <property type="match status" value="1"/>
</dbReference>
<dbReference type="SUPFAM" id="SSF47973">
    <property type="entry name" value="Ribosomal protein S7"/>
    <property type="match status" value="1"/>
</dbReference>
<evidence type="ECO:0000256" key="1">
    <source>
        <dbReference type="ARBA" id="ARBA00007151"/>
    </source>
</evidence>
<protein>
    <recommendedName>
        <fullName evidence="6">Small ribosomal subunit protein uS7</fullName>
    </recommendedName>
</protein>
<dbReference type="Gene3D" id="1.10.455.10">
    <property type="entry name" value="Ribosomal protein S7 domain"/>
    <property type="match status" value="1"/>
</dbReference>
<dbReference type="HAMAP" id="MF_00480_B">
    <property type="entry name" value="Ribosomal_uS7_B"/>
    <property type="match status" value="1"/>
</dbReference>
<dbReference type="PANTHER" id="PTHR11205">
    <property type="entry name" value="RIBOSOMAL PROTEIN S7"/>
    <property type="match status" value="1"/>
</dbReference>
<evidence type="ECO:0000313" key="10">
    <source>
        <dbReference type="Proteomes" id="UP000229315"/>
    </source>
</evidence>
<evidence type="ECO:0000256" key="5">
    <source>
        <dbReference type="ARBA" id="ARBA00023274"/>
    </source>
</evidence>
<dbReference type="GO" id="GO:0000049">
    <property type="term" value="F:tRNA binding"/>
    <property type="evidence" value="ECO:0007669"/>
    <property type="project" value="UniProtKB-UniRule"/>
</dbReference>
<comment type="subunit">
    <text evidence="6">Part of the 30S ribosomal subunit. Contacts proteins S9 and S11.</text>
</comment>
<evidence type="ECO:0000256" key="3">
    <source>
        <dbReference type="ARBA" id="ARBA00022884"/>
    </source>
</evidence>
<dbReference type="PROSITE" id="PS00052">
    <property type="entry name" value="RIBOSOMAL_S7"/>
    <property type="match status" value="1"/>
</dbReference>
<reference evidence="10" key="1">
    <citation type="submission" date="2017-09" db="EMBL/GenBank/DDBJ databases">
        <title>Depth-based differentiation of microbial function through sediment-hosted aquifers and enrichment of novel symbionts in the deep terrestrial subsurface.</title>
        <authorList>
            <person name="Probst A.J."/>
            <person name="Ladd B."/>
            <person name="Jarett J.K."/>
            <person name="Geller-Mcgrath D.E."/>
            <person name="Sieber C.M.K."/>
            <person name="Emerson J.B."/>
            <person name="Anantharaman K."/>
            <person name="Thomas B.C."/>
            <person name="Malmstrom R."/>
            <person name="Stieglmeier M."/>
            <person name="Klingl A."/>
            <person name="Woyke T."/>
            <person name="Ryan C.M."/>
            <person name="Banfield J.F."/>
        </authorList>
    </citation>
    <scope>NUCLEOTIDE SEQUENCE [LARGE SCALE GENOMIC DNA]</scope>
</reference>
<dbReference type="CDD" id="cd14869">
    <property type="entry name" value="uS7_Bacteria"/>
    <property type="match status" value="1"/>
</dbReference>
<comment type="function">
    <text evidence="6">One of the primary rRNA binding proteins, it binds directly to 16S rRNA where it nucleates assembly of the head domain of the 30S subunit. Is located at the subunit interface close to the decoding center, probably blocks exit of the E-site tRNA.</text>
</comment>
<dbReference type="PIRSF" id="PIRSF002122">
    <property type="entry name" value="RPS7p_RPS7a_RPS5e_RPS7o"/>
    <property type="match status" value="1"/>
</dbReference>
<proteinExistence type="inferred from homology"/>
<evidence type="ECO:0000256" key="4">
    <source>
        <dbReference type="ARBA" id="ARBA00022980"/>
    </source>
</evidence>
<gene>
    <name evidence="6" type="primary">rpsG</name>
    <name evidence="9" type="ORF">COU15_01950</name>
</gene>
<dbReference type="GO" id="GO:0015935">
    <property type="term" value="C:small ribosomal subunit"/>
    <property type="evidence" value="ECO:0007669"/>
    <property type="project" value="InterPro"/>
</dbReference>
<feature type="domain" description="Small ribosomal subunit protein uS7" evidence="8">
    <location>
        <begin position="1"/>
        <end position="149"/>
    </location>
</feature>
<dbReference type="Proteomes" id="UP000229315">
    <property type="component" value="Unassembled WGS sequence"/>
</dbReference>
<dbReference type="EMBL" id="PFBH01000014">
    <property type="protein sequence ID" value="PIR85150.1"/>
    <property type="molecule type" value="Genomic_DNA"/>
</dbReference>
<keyword evidence="5 6" id="KW-0687">Ribonucleoprotein</keyword>
<dbReference type="GO" id="GO:0003735">
    <property type="term" value="F:structural constituent of ribosome"/>
    <property type="evidence" value="ECO:0007669"/>
    <property type="project" value="InterPro"/>
</dbReference>
<evidence type="ECO:0000256" key="2">
    <source>
        <dbReference type="ARBA" id="ARBA00022730"/>
    </source>
</evidence>
<evidence type="ECO:0000256" key="6">
    <source>
        <dbReference type="HAMAP-Rule" id="MF_00480"/>
    </source>
</evidence>